<evidence type="ECO:0000259" key="2">
    <source>
        <dbReference type="Pfam" id="PF04116"/>
    </source>
</evidence>
<feature type="transmembrane region" description="Helical" evidence="1">
    <location>
        <begin position="89"/>
        <end position="110"/>
    </location>
</feature>
<keyword evidence="1" id="KW-0812">Transmembrane</keyword>
<dbReference type="RefSeq" id="WP_118943598.1">
    <property type="nucleotide sequence ID" value="NZ_CP032125.1"/>
</dbReference>
<keyword evidence="4" id="KW-1185">Reference proteome</keyword>
<dbReference type="GO" id="GO:0008610">
    <property type="term" value="P:lipid biosynthetic process"/>
    <property type="evidence" value="ECO:0007669"/>
    <property type="project" value="InterPro"/>
</dbReference>
<evidence type="ECO:0000256" key="1">
    <source>
        <dbReference type="SAM" id="Phobius"/>
    </source>
</evidence>
<dbReference type="AlphaFoldDB" id="A0A347UJB6"/>
<dbReference type="KEGG" id="pamo:BAR1_14020"/>
<evidence type="ECO:0000313" key="4">
    <source>
        <dbReference type="Proteomes" id="UP000261704"/>
    </source>
</evidence>
<keyword evidence="1" id="KW-1133">Transmembrane helix</keyword>
<reference evidence="3 4" key="1">
    <citation type="submission" date="2018-09" db="EMBL/GenBank/DDBJ databases">
        <title>Profundibacter amoris BAR1 gen. nov., sp. nov., a new member of the Roseobacter clade isolated at Lokis Castle Vent Field on the Arctic Mid-Oceanic Ridge.</title>
        <authorList>
            <person name="Le Moine Bauer S."/>
            <person name="Sjoeberg A.G."/>
            <person name="L'Haridon S."/>
            <person name="Stokke R."/>
            <person name="Roalkvam I."/>
            <person name="Steen I.H."/>
            <person name="Dahle H."/>
        </authorList>
    </citation>
    <scope>NUCLEOTIDE SEQUENCE [LARGE SCALE GENOMIC DNA]</scope>
    <source>
        <strain evidence="3 4">BAR1</strain>
    </source>
</reference>
<feature type="domain" description="Fatty acid hydroxylase" evidence="2">
    <location>
        <begin position="43"/>
        <end position="191"/>
    </location>
</feature>
<sequence>MYADRLKLMFSHTSVQVMFGLWLLGWVLVIGTGNARLLWLAPLGIIGQMLNEYSVHRYLFHWSAPRSQFWFDVLYRVHYGHHDFPDKPALFFVPVWFAMPMALLHVTLAYGVLRLLGFENPLIGATTFTFVGGITAFLFYEWFHMTAHTNVRKWAVERYVTRLHGMHHFRNYQRWFHVNPGGEVIDRIMGTAIPDEELKQKGRMQFLSTLGLKPDDPRLTSARRRLGPQYGITDQDMARAAAT</sequence>
<dbReference type="Pfam" id="PF04116">
    <property type="entry name" value="FA_hydroxylase"/>
    <property type="match status" value="1"/>
</dbReference>
<dbReference type="GO" id="GO:0016491">
    <property type="term" value="F:oxidoreductase activity"/>
    <property type="evidence" value="ECO:0007669"/>
    <property type="project" value="InterPro"/>
</dbReference>
<dbReference type="EMBL" id="CP032125">
    <property type="protein sequence ID" value="AXX98944.1"/>
    <property type="molecule type" value="Genomic_DNA"/>
</dbReference>
<dbReference type="OrthoDB" id="5291370at2"/>
<name>A0A347UJB6_9RHOB</name>
<evidence type="ECO:0000313" key="3">
    <source>
        <dbReference type="EMBL" id="AXX98944.1"/>
    </source>
</evidence>
<dbReference type="InterPro" id="IPR006694">
    <property type="entry name" value="Fatty_acid_hydroxylase"/>
</dbReference>
<gene>
    <name evidence="3" type="ORF">BAR1_14020</name>
</gene>
<dbReference type="Proteomes" id="UP000261704">
    <property type="component" value="Chromosome"/>
</dbReference>
<feature type="transmembrane region" description="Helical" evidence="1">
    <location>
        <begin position="20"/>
        <end position="39"/>
    </location>
</feature>
<feature type="transmembrane region" description="Helical" evidence="1">
    <location>
        <begin position="122"/>
        <end position="143"/>
    </location>
</feature>
<proteinExistence type="predicted"/>
<protein>
    <submittedName>
        <fullName evidence="3">Fatty acid hydroxylase family protein</fullName>
    </submittedName>
</protein>
<keyword evidence="1" id="KW-0472">Membrane</keyword>
<accession>A0A347UJB6</accession>
<dbReference type="GO" id="GO:0005506">
    <property type="term" value="F:iron ion binding"/>
    <property type="evidence" value="ECO:0007669"/>
    <property type="project" value="InterPro"/>
</dbReference>
<organism evidence="3 4">
    <name type="scientific">Profundibacter amoris</name>
    <dbReference type="NCBI Taxonomy" id="2171755"/>
    <lineage>
        <taxon>Bacteria</taxon>
        <taxon>Pseudomonadati</taxon>
        <taxon>Pseudomonadota</taxon>
        <taxon>Alphaproteobacteria</taxon>
        <taxon>Rhodobacterales</taxon>
        <taxon>Paracoccaceae</taxon>
        <taxon>Profundibacter</taxon>
    </lineage>
</organism>